<comment type="similarity">
    <text evidence="5">Belongs to the DeoC/FbaB aldolase family. ADHS subfamily.</text>
</comment>
<keyword evidence="2 5" id="KW-0808">Transferase</keyword>
<feature type="active site" description="Proton donor" evidence="5 7">
    <location>
        <position position="147"/>
    </location>
</feature>
<dbReference type="Pfam" id="PF01791">
    <property type="entry name" value="DeoC"/>
    <property type="match status" value="1"/>
</dbReference>
<dbReference type="GO" id="GO:0008652">
    <property type="term" value="P:amino acid biosynthetic process"/>
    <property type="evidence" value="ECO:0007669"/>
    <property type="project" value="UniProtKB-KW"/>
</dbReference>
<proteinExistence type="inferred from homology"/>
<feature type="binding site" evidence="5">
    <location>
        <begin position="203"/>
        <end position="204"/>
    </location>
    <ligand>
        <name>1-deoxy-D-threo-hexo-2,5-diulose 6-phosphate</name>
        <dbReference type="ChEBI" id="CHEBI:58861"/>
    </ligand>
</feature>
<dbReference type="SUPFAM" id="SSF51569">
    <property type="entry name" value="Aldolase"/>
    <property type="match status" value="1"/>
</dbReference>
<feature type="binding site" evidence="5">
    <location>
        <begin position="231"/>
        <end position="232"/>
    </location>
    <ligand>
        <name>1-deoxy-D-threo-hexo-2,5-diulose 6-phosphate</name>
        <dbReference type="ChEBI" id="CHEBI:58861"/>
    </ligand>
</feature>
<keyword evidence="1 5" id="KW-0028">Amino-acid biosynthesis</keyword>
<gene>
    <name evidence="5" type="primary">aroA'</name>
    <name evidence="8" type="ordered locus">Mthe_0617</name>
</gene>
<dbReference type="EC" id="2.2.1.10" evidence="5 6"/>
<dbReference type="RefSeq" id="WP_011695805.1">
    <property type="nucleotide sequence ID" value="NC_008553.1"/>
</dbReference>
<dbReference type="KEGG" id="mtp:Mthe_0617"/>
<comment type="subunit">
    <text evidence="5">Homodecamer.</text>
</comment>
<dbReference type="NCBIfam" id="NF005556">
    <property type="entry name" value="PRK07226.1"/>
    <property type="match status" value="1"/>
</dbReference>
<dbReference type="InterPro" id="IPR002915">
    <property type="entry name" value="DeoC/FbaB/LacD_aldolase"/>
</dbReference>
<dbReference type="InterPro" id="IPR013785">
    <property type="entry name" value="Aldolase_TIM"/>
</dbReference>
<dbReference type="GO" id="GO:0009073">
    <property type="term" value="P:aromatic amino acid family biosynthetic process"/>
    <property type="evidence" value="ECO:0007669"/>
    <property type="project" value="UniProtKB-UniRule"/>
</dbReference>
<dbReference type="GO" id="GO:0016836">
    <property type="term" value="F:hydro-lyase activity"/>
    <property type="evidence" value="ECO:0007669"/>
    <property type="project" value="InterPro"/>
</dbReference>
<dbReference type="CDD" id="cd00958">
    <property type="entry name" value="DhnA"/>
    <property type="match status" value="1"/>
</dbReference>
<feature type="binding site" evidence="5">
    <location>
        <begin position="147"/>
        <end position="149"/>
    </location>
    <ligand>
        <name>1-deoxy-D-threo-hexo-2,5-diulose 6-phosphate</name>
        <dbReference type="ChEBI" id="CHEBI:58861"/>
    </ligand>
</feature>
<dbReference type="OrthoDB" id="50091at2157"/>
<dbReference type="PANTHER" id="PTHR47916">
    <property type="entry name" value="FRUCTOSE-BISPHOSPHATE ALDOLASE CLASS 1"/>
    <property type="match status" value="1"/>
</dbReference>
<feature type="active site" description="Proton acceptor" evidence="5">
    <location>
        <position position="27"/>
    </location>
</feature>
<comment type="function">
    <text evidence="5">Catalyzes a transaldol reaction between 6-deoxy-5-ketofructose 1-phosphate (DKFP) and L-aspartate semialdehyde (ASA) with an elimination of hydroxypyruvaldehyde phosphate to yield 2-amino-3,7-dideoxy-D-threo-hept-6-ulosonate (ADH). Plays a key role in an alternative pathway of the biosynthesis of 3-dehydroquinate (DHQ), which is involved in the canonical pathway for the biosynthesis of aromatic amino acids.</text>
</comment>
<evidence type="ECO:0000256" key="7">
    <source>
        <dbReference type="PIRSR" id="PIRSR038992-1"/>
    </source>
</evidence>
<evidence type="ECO:0000256" key="1">
    <source>
        <dbReference type="ARBA" id="ARBA00022605"/>
    </source>
</evidence>
<dbReference type="InterPro" id="IPR050456">
    <property type="entry name" value="DeoC/FbaB_aldolase"/>
</dbReference>
<evidence type="ECO:0000256" key="4">
    <source>
        <dbReference type="ARBA" id="ARBA00023270"/>
    </source>
</evidence>
<dbReference type="InterPro" id="IPR041720">
    <property type="entry name" value="FbaB-like"/>
</dbReference>
<keyword evidence="4 5" id="KW-0704">Schiff base</keyword>
<evidence type="ECO:0000256" key="5">
    <source>
        <dbReference type="HAMAP-Rule" id="MF_00960"/>
    </source>
</evidence>
<dbReference type="Gene3D" id="3.20.20.70">
    <property type="entry name" value="Aldolase class I"/>
    <property type="match status" value="1"/>
</dbReference>
<feature type="binding site" evidence="5">
    <location>
        <begin position="27"/>
        <end position="31"/>
    </location>
    <ligand>
        <name>1-deoxy-D-threo-hexo-2,5-diulose 6-phosphate</name>
        <dbReference type="ChEBI" id="CHEBI:58861"/>
    </ligand>
</feature>
<evidence type="ECO:0000256" key="3">
    <source>
        <dbReference type="ARBA" id="ARBA00023141"/>
    </source>
</evidence>
<evidence type="ECO:0000256" key="6">
    <source>
        <dbReference type="NCBIfam" id="TIGR01949"/>
    </source>
</evidence>
<protein>
    <recommendedName>
        <fullName evidence="5 6">2-amino-3,7-dideoxy-D-threo-hept-6-ulosonate synthase</fullName>
        <shortName evidence="5">ADH synthase</shortName>
        <shortName evidence="5">ADHS</shortName>
        <shortName evidence="5">ADTH synthase</shortName>
        <ecNumber evidence="5 6">2.2.1.10</ecNumber>
    </recommendedName>
</protein>
<reference evidence="8 9" key="1">
    <citation type="submission" date="2006-10" db="EMBL/GenBank/DDBJ databases">
        <title>Complete sequence of Methanosaeta thermophila PT.</title>
        <authorList>
            <consortium name="US DOE Joint Genome Institute"/>
            <person name="Copeland A."/>
            <person name="Lucas S."/>
            <person name="Lapidus A."/>
            <person name="Barry K."/>
            <person name="Detter J.C."/>
            <person name="Glavina del Rio T."/>
            <person name="Hammon N."/>
            <person name="Israni S."/>
            <person name="Pitluck S."/>
            <person name="Chain P."/>
            <person name="Malfatti S."/>
            <person name="Shin M."/>
            <person name="Vergez L."/>
            <person name="Schmutz J."/>
            <person name="Larimer F."/>
            <person name="Land M."/>
            <person name="Hauser L."/>
            <person name="Kyrpides N."/>
            <person name="Kim E."/>
            <person name="Smith K.S."/>
            <person name="Ingram-Smith C."/>
            <person name="Richardson P."/>
        </authorList>
    </citation>
    <scope>NUCLEOTIDE SEQUENCE [LARGE SCALE GENOMIC DNA]</scope>
    <source>
        <strain evidence="9">DSM 6194 / JCM 14653 / NBRC 101360 / PT</strain>
    </source>
</reference>
<dbReference type="PANTHER" id="PTHR47916:SF1">
    <property type="entry name" value="3-HYDROXY-5-PHOSPHONOOXYPENTANE-2,4-DIONE THIOLASE"/>
    <property type="match status" value="1"/>
</dbReference>
<dbReference type="GO" id="GO:0016744">
    <property type="term" value="F:transketolase or transaldolase activity"/>
    <property type="evidence" value="ECO:0007669"/>
    <property type="project" value="UniProtKB-UniRule"/>
</dbReference>
<keyword evidence="9" id="KW-1185">Reference proteome</keyword>
<dbReference type="GO" id="GO:0004332">
    <property type="term" value="F:fructose-bisphosphate aldolase activity"/>
    <property type="evidence" value="ECO:0007669"/>
    <property type="project" value="InterPro"/>
</dbReference>
<evidence type="ECO:0000313" key="8">
    <source>
        <dbReference type="EMBL" id="ABK14408.1"/>
    </source>
</evidence>
<accession>A0B6T4</accession>
<dbReference type="SMART" id="SM01133">
    <property type="entry name" value="DeoC"/>
    <property type="match status" value="1"/>
</dbReference>
<dbReference type="GeneID" id="4461822"/>
<keyword evidence="3 5" id="KW-0057">Aromatic amino acid biosynthesis</keyword>
<sequence length="267" mass="28425">MSEIGKRVRLERIMDRDSGNTVIIPLDHGISVGPIQGLANLPEMVDKVAKGGANAVLQQKGMVRHGHRGYGRDIGLIVHMSASTSLGPDPNNKVQVAMVEEALKLGADAVSVHINIGSETEAEQLHFLGMVSERCDFWGMPLVAMMYPRGKNITNPNAPDVVAHAARAGAELGADIIKTNYTGSPDSFRDVVAGCPVPVVIAGGPKTATDLEFLQMIEGAMKAGARGVAIGRNVFQHRDPTRMTRAICAIVHHGRSAEEAASILSER</sequence>
<dbReference type="NCBIfam" id="TIGR01949">
    <property type="entry name" value="ADH_synth"/>
    <property type="match status" value="1"/>
</dbReference>
<dbReference type="Proteomes" id="UP000000674">
    <property type="component" value="Chromosome"/>
</dbReference>
<dbReference type="HAMAP" id="MF_00960">
    <property type="entry name" value="ADH_synthase"/>
    <property type="match status" value="1"/>
</dbReference>
<evidence type="ECO:0000313" key="9">
    <source>
        <dbReference type="Proteomes" id="UP000000674"/>
    </source>
</evidence>
<dbReference type="HOGENOM" id="CLU_057069_2_0_2"/>
<evidence type="ECO:0000256" key="2">
    <source>
        <dbReference type="ARBA" id="ARBA00022679"/>
    </source>
</evidence>
<dbReference type="PIRSF" id="PIRSF038992">
    <property type="entry name" value="Aldolase_Ia"/>
    <property type="match status" value="1"/>
</dbReference>
<feature type="active site" description="Schiff-base intermediate with dihydroxyacetone-P" evidence="7">
    <location>
        <position position="178"/>
    </location>
</feature>
<dbReference type="InterPro" id="IPR010210">
    <property type="entry name" value="ADH_synthase"/>
</dbReference>
<name>A0B6T4_METTP</name>
<feature type="active site" description="Schiff-base intermediate with substrate" evidence="5">
    <location>
        <position position="178"/>
    </location>
</feature>
<dbReference type="EMBL" id="CP000477">
    <property type="protein sequence ID" value="ABK14408.1"/>
    <property type="molecule type" value="Genomic_DNA"/>
</dbReference>
<dbReference type="STRING" id="349307.Mthe_0617"/>
<comment type="catalytic activity">
    <reaction evidence="5">
        <text>1-deoxy-D-threo-hexo-2,5-diulose 6-phosphate + L-aspartate 4-semialdehyde = 2,3-dioxopropyl phosphate + 2-amino-2,3,7-trideoxy-D-lyxo-hept-6-ulosonate</text>
        <dbReference type="Rhea" id="RHEA:25952"/>
        <dbReference type="ChEBI" id="CHEBI:58859"/>
        <dbReference type="ChEBI" id="CHEBI:58860"/>
        <dbReference type="ChEBI" id="CHEBI:58861"/>
        <dbReference type="ChEBI" id="CHEBI:537519"/>
        <dbReference type="EC" id="2.2.1.10"/>
    </reaction>
</comment>
<dbReference type="AlphaFoldDB" id="A0B6T4"/>
<organism evidence="8 9">
    <name type="scientific">Methanothrix thermoacetophila (strain DSM 6194 / JCM 14653 / NBRC 101360 / PT)</name>
    <name type="common">Methanosaeta thermophila</name>
    <dbReference type="NCBI Taxonomy" id="349307"/>
    <lineage>
        <taxon>Archaea</taxon>
        <taxon>Methanobacteriati</taxon>
        <taxon>Methanobacteriota</taxon>
        <taxon>Stenosarchaea group</taxon>
        <taxon>Methanomicrobia</taxon>
        <taxon>Methanotrichales</taxon>
        <taxon>Methanotrichaceae</taxon>
        <taxon>Methanothrix</taxon>
    </lineage>
</organism>